<dbReference type="EMBL" id="BAAAVM010000098">
    <property type="protein sequence ID" value="GAA2770333.1"/>
    <property type="molecule type" value="Genomic_DNA"/>
</dbReference>
<accession>A0ABN3UY88</accession>
<protein>
    <submittedName>
        <fullName evidence="1">Uncharacterized protein</fullName>
    </submittedName>
</protein>
<organism evidence="1 2">
    <name type="scientific">Streptomyces rameus</name>
    <dbReference type="NCBI Taxonomy" id="68261"/>
    <lineage>
        <taxon>Bacteria</taxon>
        <taxon>Bacillati</taxon>
        <taxon>Actinomycetota</taxon>
        <taxon>Actinomycetes</taxon>
        <taxon>Kitasatosporales</taxon>
        <taxon>Streptomycetaceae</taxon>
        <taxon>Streptomyces</taxon>
    </lineage>
</organism>
<gene>
    <name evidence="1" type="ORF">GCM10010521_54130</name>
</gene>
<reference evidence="1 2" key="1">
    <citation type="journal article" date="2019" name="Int. J. Syst. Evol. Microbiol.">
        <title>The Global Catalogue of Microorganisms (GCM) 10K type strain sequencing project: providing services to taxonomists for standard genome sequencing and annotation.</title>
        <authorList>
            <consortium name="The Broad Institute Genomics Platform"/>
            <consortium name="The Broad Institute Genome Sequencing Center for Infectious Disease"/>
            <person name="Wu L."/>
            <person name="Ma J."/>
        </authorList>
    </citation>
    <scope>NUCLEOTIDE SEQUENCE [LARGE SCALE GENOMIC DNA]</scope>
    <source>
        <strain evidence="1 2">JCM 11574</strain>
    </source>
</reference>
<keyword evidence="2" id="KW-1185">Reference proteome</keyword>
<sequence>MAANKVCDRAFDDASAGHALQRLAGTERFDESTGTGEAGESRTFSARNAVKHMHDEYRKRSACWVYRTGDDSGQPLLEIRFSASQSYPSTSGKAAGGDKVSYSLGLYARVGRAGADLFFRCPTKAASKDAYIGDTKYVKAELFSTASQLLGDSVDKDRMVILNAVSRKVAQEAGCAAEASLPARVPES</sequence>
<evidence type="ECO:0000313" key="2">
    <source>
        <dbReference type="Proteomes" id="UP001500893"/>
    </source>
</evidence>
<dbReference type="RefSeq" id="WP_345056616.1">
    <property type="nucleotide sequence ID" value="NZ_BAAAVM010000098.1"/>
</dbReference>
<name>A0ABN3UY88_9ACTN</name>
<proteinExistence type="predicted"/>
<dbReference type="Proteomes" id="UP001500893">
    <property type="component" value="Unassembled WGS sequence"/>
</dbReference>
<evidence type="ECO:0000313" key="1">
    <source>
        <dbReference type="EMBL" id="GAA2770333.1"/>
    </source>
</evidence>
<comment type="caution">
    <text evidence="1">The sequence shown here is derived from an EMBL/GenBank/DDBJ whole genome shotgun (WGS) entry which is preliminary data.</text>
</comment>